<dbReference type="Proteomes" id="UP000677898">
    <property type="component" value="Chromosome"/>
</dbReference>
<organism evidence="1 2">
    <name type="scientific">Ralstonia syzygii</name>
    <dbReference type="NCBI Taxonomy" id="28097"/>
    <lineage>
        <taxon>Bacteria</taxon>
        <taxon>Pseudomonadati</taxon>
        <taxon>Pseudomonadota</taxon>
        <taxon>Betaproteobacteria</taxon>
        <taxon>Burkholderiales</taxon>
        <taxon>Burkholderiaceae</taxon>
        <taxon>Ralstonia</taxon>
        <taxon>Ralstonia solanacearum species complex</taxon>
    </lineage>
</organism>
<dbReference type="RefSeq" id="WP_134940903.1">
    <property type="nucleotide sequence ID" value="NZ_CP046729.1"/>
</dbReference>
<gene>
    <name evidence="1" type="ORF">GO998_17185</name>
</gene>
<reference evidence="1 2" key="1">
    <citation type="journal article" date="2021" name="Phytopathology">
        <title>Complete genome sequence of Ralstonia syzygii subsp. indonesiensis strain LLRS-1, isolated from wilted tobacco in China.</title>
        <authorList>
            <person name="Lu C.H."/>
            <person name="Li J.Y."/>
            <person name="Mi M.G."/>
            <person name="Lin Z.L."/>
            <person name="Jiang N."/>
            <person name="Gai X."/>
            <person name="Ma J.H."/>
            <person name="Lei L.P."/>
            <person name="Xia Z.Y."/>
        </authorList>
    </citation>
    <scope>NUCLEOTIDE SEQUENCE [LARGE SCALE GENOMIC DNA]</scope>
    <source>
        <strain evidence="1 2">LLRS-1</strain>
    </source>
</reference>
<accession>A0ABX7ZJ78</accession>
<name>A0ABX7ZJ78_9RALS</name>
<protein>
    <submittedName>
        <fullName evidence="1">Uncharacterized protein</fullName>
    </submittedName>
</protein>
<proteinExistence type="predicted"/>
<evidence type="ECO:0000313" key="1">
    <source>
        <dbReference type="EMBL" id="QUP55345.1"/>
    </source>
</evidence>
<sequence>MLVARKLNGGKDFHEAAQAAQGIGENFLTSGLLCAAGVYPQITWLDKCREYRLNAGFCDARQGSARLFASDAVPGRIPARLIRSGPSIQAPGFPATPST</sequence>
<keyword evidence="2" id="KW-1185">Reference proteome</keyword>
<dbReference type="EMBL" id="CP046729">
    <property type="protein sequence ID" value="QUP55345.1"/>
    <property type="molecule type" value="Genomic_DNA"/>
</dbReference>
<evidence type="ECO:0000313" key="2">
    <source>
        <dbReference type="Proteomes" id="UP000677898"/>
    </source>
</evidence>